<dbReference type="Proteomes" id="UP000179266">
    <property type="component" value="Unassembled WGS sequence"/>
</dbReference>
<dbReference type="FunFam" id="1.20.58.220:FF:000004">
    <property type="entry name" value="Phosphate-specific transport system accessory protein PhoU"/>
    <property type="match status" value="1"/>
</dbReference>
<protein>
    <recommendedName>
        <fullName evidence="7">Phosphate-specific transport system accessory protein PhoU</fullName>
    </recommendedName>
</protein>
<evidence type="ECO:0000256" key="7">
    <source>
        <dbReference type="PIRNR" id="PIRNR003107"/>
    </source>
</evidence>
<dbReference type="AlphaFoldDB" id="A0A1F7RRT4"/>
<comment type="subcellular location">
    <subcellularLocation>
        <location evidence="1 7">Cytoplasm</location>
    </subcellularLocation>
</comment>
<feature type="domain" description="PhoU" evidence="8">
    <location>
        <begin position="18"/>
        <end position="103"/>
    </location>
</feature>
<comment type="caution">
    <text evidence="9">The sequence shown here is derived from an EMBL/GenBank/DDBJ whole genome shotgun (WGS) entry which is preliminary data.</text>
</comment>
<keyword evidence="6 7" id="KW-0592">Phosphate transport</keyword>
<evidence type="ECO:0000256" key="4">
    <source>
        <dbReference type="ARBA" id="ARBA00022448"/>
    </source>
</evidence>
<dbReference type="GO" id="GO:0005737">
    <property type="term" value="C:cytoplasm"/>
    <property type="evidence" value="ECO:0007669"/>
    <property type="project" value="UniProtKB-SubCell"/>
</dbReference>
<dbReference type="InterPro" id="IPR026022">
    <property type="entry name" value="PhoU_dom"/>
</dbReference>
<gene>
    <name evidence="9" type="ORF">A2161_10945</name>
</gene>
<dbReference type="PIRSF" id="PIRSF003107">
    <property type="entry name" value="PhoU"/>
    <property type="match status" value="1"/>
</dbReference>
<evidence type="ECO:0000256" key="1">
    <source>
        <dbReference type="ARBA" id="ARBA00004496"/>
    </source>
</evidence>
<dbReference type="GO" id="GO:0045936">
    <property type="term" value="P:negative regulation of phosphate metabolic process"/>
    <property type="evidence" value="ECO:0007669"/>
    <property type="project" value="InterPro"/>
</dbReference>
<evidence type="ECO:0000256" key="3">
    <source>
        <dbReference type="ARBA" id="ARBA00011738"/>
    </source>
</evidence>
<accession>A0A1F7RRT4</accession>
<dbReference type="NCBIfam" id="TIGR02135">
    <property type="entry name" value="phoU_full"/>
    <property type="match status" value="1"/>
</dbReference>
<evidence type="ECO:0000256" key="6">
    <source>
        <dbReference type="ARBA" id="ARBA00022592"/>
    </source>
</evidence>
<organism evidence="9 10">
    <name type="scientific">Candidatus Schekmanbacteria bacterium RBG_13_48_7</name>
    <dbReference type="NCBI Taxonomy" id="1817878"/>
    <lineage>
        <taxon>Bacteria</taxon>
        <taxon>Candidatus Schekmaniibacteriota</taxon>
    </lineage>
</organism>
<feature type="domain" description="PhoU" evidence="8">
    <location>
        <begin position="120"/>
        <end position="204"/>
    </location>
</feature>
<dbReference type="SUPFAM" id="SSF109755">
    <property type="entry name" value="PhoU-like"/>
    <property type="match status" value="1"/>
</dbReference>
<dbReference type="GO" id="GO:0006817">
    <property type="term" value="P:phosphate ion transport"/>
    <property type="evidence" value="ECO:0007669"/>
    <property type="project" value="UniProtKB-KW"/>
</dbReference>
<keyword evidence="5 7" id="KW-0963">Cytoplasm</keyword>
<proteinExistence type="inferred from homology"/>
<evidence type="ECO:0000256" key="5">
    <source>
        <dbReference type="ARBA" id="ARBA00022490"/>
    </source>
</evidence>
<comment type="similarity">
    <text evidence="2 7">Belongs to the PhoU family.</text>
</comment>
<evidence type="ECO:0000256" key="2">
    <source>
        <dbReference type="ARBA" id="ARBA00008107"/>
    </source>
</evidence>
<keyword evidence="4 7" id="KW-0813">Transport</keyword>
<dbReference type="Pfam" id="PF01895">
    <property type="entry name" value="PhoU"/>
    <property type="match status" value="2"/>
</dbReference>
<dbReference type="PANTHER" id="PTHR42930:SF3">
    <property type="entry name" value="PHOSPHATE-SPECIFIC TRANSPORT SYSTEM ACCESSORY PROTEIN PHOU"/>
    <property type="match status" value="1"/>
</dbReference>
<dbReference type="Gene3D" id="1.20.58.220">
    <property type="entry name" value="Phosphate transport system protein phou homolog 2, domain 2"/>
    <property type="match status" value="1"/>
</dbReference>
<reference evidence="9 10" key="1">
    <citation type="journal article" date="2016" name="Nat. Commun.">
        <title>Thousands of microbial genomes shed light on interconnected biogeochemical processes in an aquifer system.</title>
        <authorList>
            <person name="Anantharaman K."/>
            <person name="Brown C.T."/>
            <person name="Hug L.A."/>
            <person name="Sharon I."/>
            <person name="Castelle C.J."/>
            <person name="Probst A.J."/>
            <person name="Thomas B.C."/>
            <person name="Singh A."/>
            <person name="Wilkins M.J."/>
            <person name="Karaoz U."/>
            <person name="Brodie E.L."/>
            <person name="Williams K.H."/>
            <person name="Hubbard S.S."/>
            <person name="Banfield J.F."/>
        </authorList>
    </citation>
    <scope>NUCLEOTIDE SEQUENCE [LARGE SCALE GENOMIC DNA]</scope>
</reference>
<comment type="function">
    <text evidence="7">Plays a role in the regulation of phosphate uptake.</text>
</comment>
<dbReference type="EMBL" id="MGDD01000262">
    <property type="protein sequence ID" value="OGL43607.1"/>
    <property type="molecule type" value="Genomic_DNA"/>
</dbReference>
<comment type="subunit">
    <text evidence="3 7">Homodimer.</text>
</comment>
<dbReference type="InterPro" id="IPR028366">
    <property type="entry name" value="PhoU"/>
</dbReference>
<dbReference type="PANTHER" id="PTHR42930">
    <property type="entry name" value="PHOSPHATE-SPECIFIC TRANSPORT SYSTEM ACCESSORY PROTEIN PHOU"/>
    <property type="match status" value="1"/>
</dbReference>
<dbReference type="GO" id="GO:0030643">
    <property type="term" value="P:intracellular phosphate ion homeostasis"/>
    <property type="evidence" value="ECO:0007669"/>
    <property type="project" value="InterPro"/>
</dbReference>
<evidence type="ECO:0000259" key="8">
    <source>
        <dbReference type="Pfam" id="PF01895"/>
    </source>
</evidence>
<name>A0A1F7RRT4_9BACT</name>
<dbReference type="InterPro" id="IPR038078">
    <property type="entry name" value="PhoU-like_sf"/>
</dbReference>
<evidence type="ECO:0000313" key="9">
    <source>
        <dbReference type="EMBL" id="OGL43607.1"/>
    </source>
</evidence>
<sequence>MRRRLQHDIAKLKKNILGLSALVEDRLREAVKSIVERDPDRAQQVIDGDAEIDQMEVDLEEECLKTLALHQPVAIDLRQVIAILKLNNDLERIGDLSVNIAESAISLSRRRVIPIPIDVTTMCIKVQSMLRKVLDALVNLDGDLALEICKADDEVDAYHRQIYEIVRDGIMQYPDRVDCMLEALDVTGCLERIADHCTNIAEDIIYLIDGEIIRHKGPKNNMI</sequence>
<evidence type="ECO:0000313" key="10">
    <source>
        <dbReference type="Proteomes" id="UP000179266"/>
    </source>
</evidence>